<dbReference type="CDD" id="cd08504">
    <property type="entry name" value="PBP2_OppA"/>
    <property type="match status" value="1"/>
</dbReference>
<dbReference type="InterPro" id="IPR030678">
    <property type="entry name" value="Peptide/Ni-bd"/>
</dbReference>
<protein>
    <submittedName>
        <fullName evidence="8">Peptide ABC transporter substrate-binding protein</fullName>
    </submittedName>
</protein>
<dbReference type="InterPro" id="IPR039424">
    <property type="entry name" value="SBP_5"/>
</dbReference>
<dbReference type="GO" id="GO:0015833">
    <property type="term" value="P:peptide transport"/>
    <property type="evidence" value="ECO:0007669"/>
    <property type="project" value="UniProtKB-KW"/>
</dbReference>
<sequence length="540" mass="62155">MTKTLKKRFTGLLVFMLVMSVLSACSGGSKTSSTEGVKQEITLNALSEPPSLDPALATDTTSGWILDHLYEGLYMKNKSGDSVKGLAKDVKVSSDKKVYTFKLRDDAKWSDGDPVTAGDFEYAWKHVLDPKTGSSFAFYMYYIKGAEAYNKGKGSVDDVGVKALDDKTLKVELAAPTGFLEKLLSFWVYYPVKKDSAEGNKNWAGEAKDYVSNGPYKLTEWKHNRSVVIEKNKYYYGKDDVKMEKVTWKMVNDATTYYQMYKSGELDLIQTLPSDVIAQEKDNKEYKVTPYFGTYMYMFNIDKEPFNNQKVREAFNLAIDRKMITDKITQAGEKPAMGFVPYGSEVNGKDFRKEKEQYFKEDVKKGKQLIKEAMKEEGWSKFPETELTYNTLESHKKIAEAVQEMLKKNLGVDVKLTNQEWKTYLDTTKQKNFQMARMGWIGIYVDPTPILDYYLGDSPNNRTNWVNPKYDQLLAQSKTEQNEGKRMELLHQAEDELMKDLPFLPVYYYSNNYLTSKKFKGIVYPINRYPYVRWAEKVSE</sequence>
<evidence type="ECO:0000256" key="1">
    <source>
        <dbReference type="ARBA" id="ARBA00004193"/>
    </source>
</evidence>
<dbReference type="Gene3D" id="3.10.105.10">
    <property type="entry name" value="Dipeptide-binding Protein, Domain 3"/>
    <property type="match status" value="1"/>
</dbReference>
<reference evidence="8" key="1">
    <citation type="submission" date="2021-09" db="EMBL/GenBank/DDBJ databases">
        <title>Genome analysis of Fictibacillus sp. KIGAM418 isolated from marine sediment.</title>
        <authorList>
            <person name="Seo M.-J."/>
            <person name="Cho E.-S."/>
            <person name="Hwang C.Y."/>
        </authorList>
    </citation>
    <scope>NUCLEOTIDE SEQUENCE</scope>
    <source>
        <strain evidence="8">KIGAM418</strain>
    </source>
</reference>
<evidence type="ECO:0000256" key="5">
    <source>
        <dbReference type="ARBA" id="ARBA00022856"/>
    </source>
</evidence>
<dbReference type="PANTHER" id="PTHR30290:SF79">
    <property type="entry name" value="DIPEPTIDE-BINDING PROTEIN DPPE"/>
    <property type="match status" value="1"/>
</dbReference>
<evidence type="ECO:0000256" key="3">
    <source>
        <dbReference type="ARBA" id="ARBA00022448"/>
    </source>
</evidence>
<dbReference type="PANTHER" id="PTHR30290">
    <property type="entry name" value="PERIPLASMIC BINDING COMPONENT OF ABC TRANSPORTER"/>
    <property type="match status" value="1"/>
</dbReference>
<evidence type="ECO:0000259" key="7">
    <source>
        <dbReference type="Pfam" id="PF00496"/>
    </source>
</evidence>
<dbReference type="Proteomes" id="UP001139011">
    <property type="component" value="Unassembled WGS sequence"/>
</dbReference>
<dbReference type="FunFam" id="3.90.76.10:FF:000001">
    <property type="entry name" value="Oligopeptide ABC transporter substrate-binding protein"/>
    <property type="match status" value="1"/>
</dbReference>
<keyword evidence="9" id="KW-1185">Reference proteome</keyword>
<dbReference type="AlphaFoldDB" id="A0A9X2BC39"/>
<dbReference type="FunFam" id="3.10.105.10:FF:000001">
    <property type="entry name" value="Oligopeptide ABC transporter, oligopeptide-binding protein"/>
    <property type="match status" value="1"/>
</dbReference>
<gene>
    <name evidence="8" type="ORF">LCY76_05675</name>
</gene>
<dbReference type="InterPro" id="IPR023765">
    <property type="entry name" value="SBP_5_CS"/>
</dbReference>
<feature type="domain" description="Solute-binding protein family 5" evidence="7">
    <location>
        <begin position="83"/>
        <end position="461"/>
    </location>
</feature>
<evidence type="ECO:0000256" key="6">
    <source>
        <dbReference type="SAM" id="SignalP"/>
    </source>
</evidence>
<dbReference type="SUPFAM" id="SSF53850">
    <property type="entry name" value="Periplasmic binding protein-like II"/>
    <property type="match status" value="1"/>
</dbReference>
<keyword evidence="5" id="KW-0653">Protein transport</keyword>
<name>A0A9X2BC39_9BACL</name>
<evidence type="ECO:0000256" key="2">
    <source>
        <dbReference type="ARBA" id="ARBA00005695"/>
    </source>
</evidence>
<keyword evidence="5" id="KW-0571">Peptide transport</keyword>
<proteinExistence type="inferred from homology"/>
<feature type="chain" id="PRO_5040820216" evidence="6">
    <location>
        <begin position="25"/>
        <end position="540"/>
    </location>
</feature>
<feature type="signal peptide" evidence="6">
    <location>
        <begin position="1"/>
        <end position="24"/>
    </location>
</feature>
<dbReference type="GO" id="GO:0043190">
    <property type="term" value="C:ATP-binding cassette (ABC) transporter complex"/>
    <property type="evidence" value="ECO:0007669"/>
    <property type="project" value="InterPro"/>
</dbReference>
<comment type="similarity">
    <text evidence="2">Belongs to the bacterial solute-binding protein 5 family.</text>
</comment>
<evidence type="ECO:0000256" key="4">
    <source>
        <dbReference type="ARBA" id="ARBA00022729"/>
    </source>
</evidence>
<evidence type="ECO:0000313" key="8">
    <source>
        <dbReference type="EMBL" id="MCK6256091.1"/>
    </source>
</evidence>
<comment type="caution">
    <text evidence="8">The sequence shown here is derived from an EMBL/GenBank/DDBJ whole genome shotgun (WGS) entry which is preliminary data.</text>
</comment>
<dbReference type="PROSITE" id="PS01040">
    <property type="entry name" value="SBP_BACTERIAL_5"/>
    <property type="match status" value="1"/>
</dbReference>
<dbReference type="InterPro" id="IPR000914">
    <property type="entry name" value="SBP_5_dom"/>
</dbReference>
<dbReference type="GO" id="GO:0030288">
    <property type="term" value="C:outer membrane-bounded periplasmic space"/>
    <property type="evidence" value="ECO:0007669"/>
    <property type="project" value="UniProtKB-ARBA"/>
</dbReference>
<comment type="subcellular location">
    <subcellularLocation>
        <location evidence="1">Cell membrane</location>
        <topology evidence="1">Lipid-anchor</topology>
    </subcellularLocation>
</comment>
<dbReference type="EMBL" id="JAIWJX010000002">
    <property type="protein sequence ID" value="MCK6256091.1"/>
    <property type="molecule type" value="Genomic_DNA"/>
</dbReference>
<evidence type="ECO:0000313" key="9">
    <source>
        <dbReference type="Proteomes" id="UP001139011"/>
    </source>
</evidence>
<organism evidence="8 9">
    <name type="scientific">Fictibacillus marinisediminis</name>
    <dbReference type="NCBI Taxonomy" id="2878389"/>
    <lineage>
        <taxon>Bacteria</taxon>
        <taxon>Bacillati</taxon>
        <taxon>Bacillota</taxon>
        <taxon>Bacilli</taxon>
        <taxon>Bacillales</taxon>
        <taxon>Fictibacillaceae</taxon>
        <taxon>Fictibacillus</taxon>
    </lineage>
</organism>
<keyword evidence="4 6" id="KW-0732">Signal</keyword>
<dbReference type="GO" id="GO:1904680">
    <property type="term" value="F:peptide transmembrane transporter activity"/>
    <property type="evidence" value="ECO:0007669"/>
    <property type="project" value="TreeGrafter"/>
</dbReference>
<dbReference type="PIRSF" id="PIRSF002741">
    <property type="entry name" value="MppA"/>
    <property type="match status" value="1"/>
</dbReference>
<dbReference type="Pfam" id="PF00496">
    <property type="entry name" value="SBP_bac_5"/>
    <property type="match status" value="1"/>
</dbReference>
<dbReference type="PROSITE" id="PS51257">
    <property type="entry name" value="PROKAR_LIPOPROTEIN"/>
    <property type="match status" value="1"/>
</dbReference>
<dbReference type="Gene3D" id="3.90.76.10">
    <property type="entry name" value="Dipeptide-binding Protein, Domain 1"/>
    <property type="match status" value="1"/>
</dbReference>
<keyword evidence="3" id="KW-0813">Transport</keyword>
<dbReference type="Gene3D" id="3.40.190.10">
    <property type="entry name" value="Periplasmic binding protein-like II"/>
    <property type="match status" value="1"/>
</dbReference>
<accession>A0A9X2BC39</accession>